<dbReference type="EMBL" id="BK003598">
    <property type="protein sequence ID" value="DAA03797.1"/>
    <property type="molecule type" value="Genomic_DNA"/>
</dbReference>
<gene>
    <name evidence="1" type="ORF">HDC03637</name>
</gene>
<organism evidence="1">
    <name type="scientific">Drosophila melanogaster</name>
    <name type="common">Fruit fly</name>
    <dbReference type="NCBI Taxonomy" id="7227"/>
    <lineage>
        <taxon>Eukaryota</taxon>
        <taxon>Metazoa</taxon>
        <taxon>Ecdysozoa</taxon>
        <taxon>Arthropoda</taxon>
        <taxon>Hexapoda</taxon>
        <taxon>Insecta</taxon>
        <taxon>Pterygota</taxon>
        <taxon>Neoptera</taxon>
        <taxon>Endopterygota</taxon>
        <taxon>Diptera</taxon>
        <taxon>Brachycera</taxon>
        <taxon>Muscomorpha</taxon>
        <taxon>Ephydroidea</taxon>
        <taxon>Drosophilidae</taxon>
        <taxon>Drosophila</taxon>
        <taxon>Sophophora</taxon>
    </lineage>
</organism>
<accession>Q6IH18</accession>
<name>Q6IH18_DROME</name>
<evidence type="ECO:0000313" key="1">
    <source>
        <dbReference type="EMBL" id="DAA03797.1"/>
    </source>
</evidence>
<dbReference type="AlphaFoldDB" id="Q6IH18"/>
<reference evidence="1" key="1">
    <citation type="journal article" date="2003" name="Genome Biol.">
        <title>An integrated gene annotation and transcriptional profiling approach towards the full gene content of the Drosophila genome.</title>
        <authorList>
            <person name="Hild M."/>
            <person name="Beckmann B."/>
            <person name="Haas S.A."/>
            <person name="Koch B."/>
            <person name="Solovyev V."/>
            <person name="Busold C."/>
            <person name="Fellenberg K."/>
            <person name="Boutros M."/>
            <person name="Vingron M."/>
            <person name="Sauer F."/>
            <person name="Hoheisel J.D."/>
            <person name="Paro R."/>
        </authorList>
    </citation>
    <scope>NUCLEOTIDE SEQUENCE</scope>
</reference>
<sequence>MVMPDNWQIQMHLTLRLTSLSTGNGSLLLGLKRRSERKIKPVTHSHDHQKRRHATFVISFPILELRTSATLYGSSANASVVNLISFRRVSRNQIVSSHVPRLHLGLFSCTNPHALSAKALILK</sequence>
<proteinExistence type="predicted"/>
<protein>
    <submittedName>
        <fullName evidence="1">HDC03637</fullName>
    </submittedName>
</protein>